<dbReference type="HOGENOM" id="CLU_2515509_0_0_1"/>
<dbReference type="AlphaFoldDB" id="T1ITV5"/>
<accession>T1ITV5</accession>
<evidence type="ECO:0000256" key="1">
    <source>
        <dbReference type="SAM" id="Phobius"/>
    </source>
</evidence>
<keyword evidence="1" id="KW-0812">Transmembrane</keyword>
<dbReference type="EMBL" id="JH431501">
    <property type="status" value="NOT_ANNOTATED_CDS"/>
    <property type="molecule type" value="Genomic_DNA"/>
</dbReference>
<keyword evidence="1" id="KW-0472">Membrane</keyword>
<evidence type="ECO:0000313" key="3">
    <source>
        <dbReference type="Proteomes" id="UP000014500"/>
    </source>
</evidence>
<name>T1ITV5_STRMM</name>
<keyword evidence="1" id="KW-1133">Transmembrane helix</keyword>
<dbReference type="EnsemblMetazoa" id="SMAR004564-RA">
    <property type="protein sequence ID" value="SMAR004564-PA"/>
    <property type="gene ID" value="SMAR004564"/>
</dbReference>
<reference evidence="3" key="1">
    <citation type="submission" date="2011-05" db="EMBL/GenBank/DDBJ databases">
        <authorList>
            <person name="Richards S.R."/>
            <person name="Qu J."/>
            <person name="Jiang H."/>
            <person name="Jhangiani S.N."/>
            <person name="Agravi P."/>
            <person name="Goodspeed R."/>
            <person name="Gross S."/>
            <person name="Mandapat C."/>
            <person name="Jackson L."/>
            <person name="Mathew T."/>
            <person name="Pu L."/>
            <person name="Thornton R."/>
            <person name="Saada N."/>
            <person name="Wilczek-Boney K.B."/>
            <person name="Lee S."/>
            <person name="Kovar C."/>
            <person name="Wu Y."/>
            <person name="Scherer S.E."/>
            <person name="Worley K.C."/>
            <person name="Muzny D.M."/>
            <person name="Gibbs R."/>
        </authorList>
    </citation>
    <scope>NUCLEOTIDE SEQUENCE</scope>
    <source>
        <strain evidence="3">Brora</strain>
    </source>
</reference>
<feature type="transmembrane region" description="Helical" evidence="1">
    <location>
        <begin position="31"/>
        <end position="58"/>
    </location>
</feature>
<protein>
    <submittedName>
        <fullName evidence="2">Uncharacterized protein</fullName>
    </submittedName>
</protein>
<organism evidence="2 3">
    <name type="scientific">Strigamia maritima</name>
    <name type="common">European centipede</name>
    <name type="synonym">Geophilus maritimus</name>
    <dbReference type="NCBI Taxonomy" id="126957"/>
    <lineage>
        <taxon>Eukaryota</taxon>
        <taxon>Metazoa</taxon>
        <taxon>Ecdysozoa</taxon>
        <taxon>Arthropoda</taxon>
        <taxon>Myriapoda</taxon>
        <taxon>Chilopoda</taxon>
        <taxon>Pleurostigmophora</taxon>
        <taxon>Geophilomorpha</taxon>
        <taxon>Linotaeniidae</taxon>
        <taxon>Strigamia</taxon>
    </lineage>
</organism>
<proteinExistence type="predicted"/>
<sequence>MKIEFIRLPSDAGQVLFLESMRSIMKISSVFICYFVLTKFTNYAIHVAINLSAALFLVEKNKLHTLQDGLRRAMFGLRLHNFTTR</sequence>
<dbReference type="Proteomes" id="UP000014500">
    <property type="component" value="Unassembled WGS sequence"/>
</dbReference>
<reference evidence="2" key="2">
    <citation type="submission" date="2015-02" db="UniProtKB">
        <authorList>
            <consortium name="EnsemblMetazoa"/>
        </authorList>
    </citation>
    <scope>IDENTIFICATION</scope>
</reference>
<keyword evidence="3" id="KW-1185">Reference proteome</keyword>
<evidence type="ECO:0000313" key="2">
    <source>
        <dbReference type="EnsemblMetazoa" id="SMAR004564-PA"/>
    </source>
</evidence>